<sequence length="96" mass="11331">MKCPECNNGKLILKDIVVYEYLYDIREDGKVKWTNNEGYTSYLFMDRKQKDFKQSVQCNHCQKIFDHIIERNPNMDMVILKKAIHANSSVSNDLLV</sequence>
<evidence type="ECO:0000313" key="1">
    <source>
        <dbReference type="EMBL" id="TCO74569.1"/>
    </source>
</evidence>
<dbReference type="AlphaFoldDB" id="A0A4R2KTZ4"/>
<dbReference type="RefSeq" id="WP_132245283.1">
    <property type="nucleotide sequence ID" value="NZ_SLWV01000012.1"/>
</dbReference>
<reference evidence="1 2" key="1">
    <citation type="submission" date="2019-03" db="EMBL/GenBank/DDBJ databases">
        <title>Genomic Encyclopedia of Type Strains, Phase IV (KMG-IV): sequencing the most valuable type-strain genomes for metagenomic binning, comparative biology and taxonomic classification.</title>
        <authorList>
            <person name="Goeker M."/>
        </authorList>
    </citation>
    <scope>NUCLEOTIDE SEQUENCE [LARGE SCALE GENOMIC DNA]</scope>
    <source>
        <strain evidence="1 2">DSM 102940</strain>
    </source>
</reference>
<dbReference type="EMBL" id="SLWV01000012">
    <property type="protein sequence ID" value="TCO74569.1"/>
    <property type="molecule type" value="Genomic_DNA"/>
</dbReference>
<organism evidence="1 2">
    <name type="scientific">Marinisporobacter balticus</name>
    <dbReference type="NCBI Taxonomy" id="2018667"/>
    <lineage>
        <taxon>Bacteria</taxon>
        <taxon>Bacillati</taxon>
        <taxon>Bacillota</taxon>
        <taxon>Clostridia</taxon>
        <taxon>Peptostreptococcales</taxon>
        <taxon>Thermotaleaceae</taxon>
        <taxon>Marinisporobacter</taxon>
    </lineage>
</organism>
<dbReference type="Proteomes" id="UP000294919">
    <property type="component" value="Unassembled WGS sequence"/>
</dbReference>
<comment type="caution">
    <text evidence="1">The sequence shown here is derived from an EMBL/GenBank/DDBJ whole genome shotgun (WGS) entry which is preliminary data.</text>
</comment>
<gene>
    <name evidence="1" type="ORF">EV214_11247</name>
</gene>
<dbReference type="OrthoDB" id="1683266at2"/>
<proteinExistence type="predicted"/>
<accession>A0A4R2KTZ4</accession>
<keyword evidence="2" id="KW-1185">Reference proteome</keyword>
<name>A0A4R2KTZ4_9FIRM</name>
<evidence type="ECO:0000313" key="2">
    <source>
        <dbReference type="Proteomes" id="UP000294919"/>
    </source>
</evidence>
<protein>
    <submittedName>
        <fullName evidence="1">Uncharacterized protein</fullName>
    </submittedName>
</protein>